<dbReference type="EMBL" id="JAMQJZ010000002">
    <property type="protein sequence ID" value="MDC3419520.1"/>
    <property type="molecule type" value="Genomic_DNA"/>
</dbReference>
<gene>
    <name evidence="2" type="ORF">NC661_03980</name>
</gene>
<accession>A0A9X3WJ53</accession>
<organism evidence="2 3">
    <name type="scientific">Aquibacillus koreensis</name>
    <dbReference type="NCBI Taxonomy" id="279446"/>
    <lineage>
        <taxon>Bacteria</taxon>
        <taxon>Bacillati</taxon>
        <taxon>Bacillota</taxon>
        <taxon>Bacilli</taxon>
        <taxon>Bacillales</taxon>
        <taxon>Bacillaceae</taxon>
        <taxon>Aquibacillus</taxon>
    </lineage>
</organism>
<sequence>MKGKSIFKKRKFAILVLLLIIFYFGPTFLGGYYWTEKSAIRNVDSIPAGKVIFEKEFKNKKVVVWDTGQIKYVRLIENNFWFLYRSTSVSGIDGETSDEKMKTTWLVSQGKDALFAAEILDEDIVKVIVSNEANLEGENLSFKEVKEQSSLFVEMDVKDGVAAQYTSLLHSESINFVFRGVNADGNDVSTF</sequence>
<reference evidence="2" key="1">
    <citation type="submission" date="2022-06" db="EMBL/GenBank/DDBJ databases">
        <title>Aquibacillus sp. a new bacterium isolated from soil saline samples.</title>
        <authorList>
            <person name="Galisteo C."/>
            <person name="De La Haba R."/>
            <person name="Sanchez-Porro C."/>
            <person name="Ventosa A."/>
        </authorList>
    </citation>
    <scope>NUCLEOTIDE SEQUENCE</scope>
    <source>
        <strain evidence="2">JCM 12387</strain>
    </source>
</reference>
<keyword evidence="1" id="KW-1133">Transmembrane helix</keyword>
<evidence type="ECO:0000256" key="1">
    <source>
        <dbReference type="SAM" id="Phobius"/>
    </source>
</evidence>
<proteinExistence type="predicted"/>
<dbReference type="AlphaFoldDB" id="A0A9X3WJ53"/>
<comment type="caution">
    <text evidence="2">The sequence shown here is derived from an EMBL/GenBank/DDBJ whole genome shotgun (WGS) entry which is preliminary data.</text>
</comment>
<keyword evidence="1" id="KW-0472">Membrane</keyword>
<protein>
    <submittedName>
        <fullName evidence="2">Uncharacterized protein</fullName>
    </submittedName>
</protein>
<dbReference type="RefSeq" id="WP_259866928.1">
    <property type="nucleotide sequence ID" value="NZ_JAMQJZ010000002.1"/>
</dbReference>
<feature type="transmembrane region" description="Helical" evidence="1">
    <location>
        <begin position="12"/>
        <end position="34"/>
    </location>
</feature>
<evidence type="ECO:0000313" key="2">
    <source>
        <dbReference type="EMBL" id="MDC3419520.1"/>
    </source>
</evidence>
<dbReference type="Proteomes" id="UP001145072">
    <property type="component" value="Unassembled WGS sequence"/>
</dbReference>
<keyword evidence="3" id="KW-1185">Reference proteome</keyword>
<evidence type="ECO:0000313" key="3">
    <source>
        <dbReference type="Proteomes" id="UP001145072"/>
    </source>
</evidence>
<name>A0A9X3WJ53_9BACI</name>
<keyword evidence="1" id="KW-0812">Transmembrane</keyword>